<evidence type="ECO:0000256" key="7">
    <source>
        <dbReference type="ARBA" id="ARBA00026111"/>
    </source>
</evidence>
<feature type="domain" description="N-acetyltransferase" evidence="11">
    <location>
        <begin position="79"/>
        <end position="266"/>
    </location>
</feature>
<comment type="similarity">
    <text evidence="6">Belongs to the acetyltransferase family. NAA60 subfamily.</text>
</comment>
<keyword evidence="4" id="KW-0156">Chromatin regulator</keyword>
<proteinExistence type="inferred from homology"/>
<dbReference type="AlphaFoldDB" id="A0A238FLR6"/>
<comment type="catalytic activity">
    <reaction evidence="9">
        <text>L-lysyl-[protein] + acetyl-CoA = N(6)-acetyl-L-lysyl-[protein] + CoA + H(+)</text>
        <dbReference type="Rhea" id="RHEA:45948"/>
        <dbReference type="Rhea" id="RHEA-COMP:9752"/>
        <dbReference type="Rhea" id="RHEA-COMP:10731"/>
        <dbReference type="ChEBI" id="CHEBI:15378"/>
        <dbReference type="ChEBI" id="CHEBI:29969"/>
        <dbReference type="ChEBI" id="CHEBI:57287"/>
        <dbReference type="ChEBI" id="CHEBI:57288"/>
        <dbReference type="ChEBI" id="CHEBI:61930"/>
        <dbReference type="EC" id="2.3.1.48"/>
    </reaction>
</comment>
<keyword evidence="5" id="KW-0012">Acyltransferase</keyword>
<dbReference type="PROSITE" id="PS51186">
    <property type="entry name" value="GNAT"/>
    <property type="match status" value="1"/>
</dbReference>
<reference evidence="13" key="1">
    <citation type="submission" date="2016-09" db="EMBL/GenBank/DDBJ databases">
        <authorList>
            <person name="Jeantristanb JTB J.-T."/>
            <person name="Ricardo R."/>
        </authorList>
    </citation>
    <scope>NUCLEOTIDE SEQUENCE [LARGE SCALE GENOMIC DNA]</scope>
</reference>
<evidence type="ECO:0000259" key="11">
    <source>
        <dbReference type="PROSITE" id="PS51186"/>
    </source>
</evidence>
<evidence type="ECO:0000313" key="12">
    <source>
        <dbReference type="EMBL" id="SCV72026.1"/>
    </source>
</evidence>
<dbReference type="OrthoDB" id="47374at2759"/>
<evidence type="ECO:0000256" key="6">
    <source>
        <dbReference type="ARBA" id="ARBA00025774"/>
    </source>
</evidence>
<keyword evidence="2" id="KW-0808">Transferase</keyword>
<dbReference type="EMBL" id="FMSP01000008">
    <property type="protein sequence ID" value="SCV72026.1"/>
    <property type="molecule type" value="Genomic_DNA"/>
</dbReference>
<dbReference type="EC" id="2.3.1.259" evidence="7"/>
<dbReference type="Proteomes" id="UP000198372">
    <property type="component" value="Unassembled WGS sequence"/>
</dbReference>
<evidence type="ECO:0000256" key="1">
    <source>
        <dbReference type="ARBA" id="ARBA00013184"/>
    </source>
</evidence>
<evidence type="ECO:0000256" key="8">
    <source>
        <dbReference type="ARBA" id="ARBA00026144"/>
    </source>
</evidence>
<evidence type="ECO:0000313" key="13">
    <source>
        <dbReference type="Proteomes" id="UP000198372"/>
    </source>
</evidence>
<dbReference type="GO" id="GO:0120518">
    <property type="term" value="F:protein N-terminal-methionine acetyltransferase activity"/>
    <property type="evidence" value="ECO:0007669"/>
    <property type="project" value="UniProtKB-EC"/>
</dbReference>
<dbReference type="GO" id="GO:0007059">
    <property type="term" value="P:chromosome segregation"/>
    <property type="evidence" value="ECO:0007669"/>
    <property type="project" value="UniProtKB-KW"/>
</dbReference>
<organism evidence="12 13">
    <name type="scientific">Microbotryum intermedium</name>
    <dbReference type="NCBI Taxonomy" id="269621"/>
    <lineage>
        <taxon>Eukaryota</taxon>
        <taxon>Fungi</taxon>
        <taxon>Dikarya</taxon>
        <taxon>Basidiomycota</taxon>
        <taxon>Pucciniomycotina</taxon>
        <taxon>Microbotryomycetes</taxon>
        <taxon>Microbotryales</taxon>
        <taxon>Microbotryaceae</taxon>
        <taxon>Microbotryum</taxon>
    </lineage>
</organism>
<dbReference type="GO" id="GO:0000139">
    <property type="term" value="C:Golgi membrane"/>
    <property type="evidence" value="ECO:0007669"/>
    <property type="project" value="TreeGrafter"/>
</dbReference>
<dbReference type="InterPro" id="IPR045141">
    <property type="entry name" value="NAA60-like"/>
</dbReference>
<dbReference type="STRING" id="269621.A0A238FLR6"/>
<comment type="catalytic activity">
    <reaction evidence="10">
        <text>N-terminal L-methionyl-[transmembrane protein] + acetyl-CoA = N-terminal N(alpha)-acetyl-L-methionyl-[transmembrane protein] + CoA + H(+)</text>
        <dbReference type="Rhea" id="RHEA:50604"/>
        <dbReference type="Rhea" id="RHEA-COMP:12745"/>
        <dbReference type="Rhea" id="RHEA-COMP:12746"/>
        <dbReference type="ChEBI" id="CHEBI:15378"/>
        <dbReference type="ChEBI" id="CHEBI:57287"/>
        <dbReference type="ChEBI" id="CHEBI:57288"/>
        <dbReference type="ChEBI" id="CHEBI:64731"/>
        <dbReference type="ChEBI" id="CHEBI:133414"/>
        <dbReference type="EC" id="2.3.1.259"/>
    </reaction>
</comment>
<keyword evidence="13" id="KW-1185">Reference proteome</keyword>
<evidence type="ECO:0000256" key="10">
    <source>
        <dbReference type="ARBA" id="ARBA00048848"/>
    </source>
</evidence>
<dbReference type="InterPro" id="IPR016181">
    <property type="entry name" value="Acyl_CoA_acyltransferase"/>
</dbReference>
<dbReference type="InterPro" id="IPR000182">
    <property type="entry name" value="GNAT_dom"/>
</dbReference>
<dbReference type="PANTHER" id="PTHR14744:SF15">
    <property type="entry name" value="N-ALPHA-ACETYLTRANSFERASE 60"/>
    <property type="match status" value="1"/>
</dbReference>
<keyword evidence="3" id="KW-0159">Chromosome partition</keyword>
<evidence type="ECO:0000256" key="3">
    <source>
        <dbReference type="ARBA" id="ARBA00022829"/>
    </source>
</evidence>
<dbReference type="Gene3D" id="3.40.630.30">
    <property type="match status" value="1"/>
</dbReference>
<evidence type="ECO:0000256" key="5">
    <source>
        <dbReference type="ARBA" id="ARBA00023315"/>
    </source>
</evidence>
<dbReference type="Pfam" id="PF00583">
    <property type="entry name" value="Acetyltransf_1"/>
    <property type="match status" value="1"/>
</dbReference>
<dbReference type="PANTHER" id="PTHR14744">
    <property type="entry name" value="N-ALPHA-ACETYLTRANSFERASE 60"/>
    <property type="match status" value="1"/>
</dbReference>
<dbReference type="GO" id="GO:0004402">
    <property type="term" value="F:histone acetyltransferase activity"/>
    <property type="evidence" value="ECO:0007669"/>
    <property type="project" value="TreeGrafter"/>
</dbReference>
<evidence type="ECO:0000256" key="9">
    <source>
        <dbReference type="ARBA" id="ARBA00048017"/>
    </source>
</evidence>
<dbReference type="SUPFAM" id="SSF55729">
    <property type="entry name" value="Acyl-CoA N-acyltransferases (Nat)"/>
    <property type="match status" value="1"/>
</dbReference>
<name>A0A238FLR6_9BASI</name>
<dbReference type="EC" id="2.3.1.48" evidence="1"/>
<accession>A0A238FLR6</accession>
<evidence type="ECO:0000256" key="4">
    <source>
        <dbReference type="ARBA" id="ARBA00022853"/>
    </source>
</evidence>
<gene>
    <name evidence="12" type="ORF">BQ2448_4720</name>
</gene>
<protein>
    <recommendedName>
        <fullName evidence="8">N-alpha-acetyltransferase 60</fullName>
        <ecNumber evidence="7">2.3.1.259</ecNumber>
        <ecNumber evidence="1">2.3.1.48</ecNumber>
    </recommendedName>
</protein>
<sequence>MLLEPSYLPLNIGPSLTTYPTTSYYYPSDSSSSPSSLEPSSSCSIEALVRTGIRPFPVRRVTSTTGRLKVVSKAPAKSIELESMRTSDLEGVKALHDSNLPLVYPASFYPHLMISTSLVCLVARPSSPTTPAAWALANPSPFPTSSLTAACSPVGCISAQFFEPFRTPALLSIPTIQILSLVVDTSSRRTGLARRLFKALLDQVREMPTNTAASSWDRVNVKLHILERNEAAMTLYRDLGLVEIARCKRYYQRLGEDAIEMGGVVRL</sequence>
<evidence type="ECO:0000256" key="2">
    <source>
        <dbReference type="ARBA" id="ARBA00022679"/>
    </source>
</evidence>
<dbReference type="CDD" id="cd04301">
    <property type="entry name" value="NAT_SF"/>
    <property type="match status" value="1"/>
</dbReference>